<evidence type="ECO:0000256" key="2">
    <source>
        <dbReference type="SAM" id="Phobius"/>
    </source>
</evidence>
<protein>
    <submittedName>
        <fullName evidence="3">Leucine-rich repeat extensin-like protein 2</fullName>
    </submittedName>
</protein>
<feature type="compositionally biased region" description="Polar residues" evidence="1">
    <location>
        <begin position="60"/>
        <end position="71"/>
    </location>
</feature>
<accession>A0A2P2I3Z1</accession>
<dbReference type="EMBL" id="IACF01002964">
    <property type="protein sequence ID" value="LAB68596.1"/>
    <property type="molecule type" value="mRNA"/>
</dbReference>
<feature type="compositionally biased region" description="Low complexity" evidence="1">
    <location>
        <begin position="109"/>
        <end position="139"/>
    </location>
</feature>
<dbReference type="AlphaFoldDB" id="A0A2P2I3Z1"/>
<organism evidence="3">
    <name type="scientific">Hirondellea gigas</name>
    <dbReference type="NCBI Taxonomy" id="1518452"/>
    <lineage>
        <taxon>Eukaryota</taxon>
        <taxon>Metazoa</taxon>
        <taxon>Ecdysozoa</taxon>
        <taxon>Arthropoda</taxon>
        <taxon>Crustacea</taxon>
        <taxon>Multicrustacea</taxon>
        <taxon>Malacostraca</taxon>
        <taxon>Eumalacostraca</taxon>
        <taxon>Peracarida</taxon>
        <taxon>Amphipoda</taxon>
        <taxon>Amphilochidea</taxon>
        <taxon>Lysianassida</taxon>
        <taxon>Lysianassidira</taxon>
        <taxon>Lysianassoidea</taxon>
        <taxon>Lysianassidae</taxon>
        <taxon>Hirondellea</taxon>
    </lineage>
</organism>
<feature type="transmembrane region" description="Helical" evidence="2">
    <location>
        <begin position="378"/>
        <end position="397"/>
    </location>
</feature>
<feature type="compositionally biased region" description="Low complexity" evidence="1">
    <location>
        <begin position="153"/>
        <end position="165"/>
    </location>
</feature>
<feature type="compositionally biased region" description="Basic and acidic residues" evidence="1">
    <location>
        <begin position="94"/>
        <end position="103"/>
    </location>
</feature>
<sequence>MPSSRSVEGGDPRTPMAWQHRDLNYHQSGYQDRYGPGAEGGRIQGPPSSSDRVSHRTDKTWNTQKESNQGLLSPYNQQPPQQYPPRDYPSTSRDYPHSRELSPSEHLSPQQQPQQPPYQQRQQESRHSATATSTISSSSSEDDSEQPGPQGPVGPQHPVYGYSGPPPAGGYYPGYPLPPLQHPGYAPSVIPGYHGGGTMKSAKSVPALLAATYDGEPCPVHHSSVMGLPPHMSMPPMMHPGYATMGHPRRAASIYDMRMISSPPPPATIYGTLPHHMPAPLPDTRSVVGGSAIMGPAAPGAPLGIPPQLLPPMARPRPVVIGEGGAPEVLPVRGRNEKDVSALPTSLLSAKGAAASGDEDVKKIKKPFCCHGGACVCWIILSVIVIGIVLTLMLLFIL</sequence>
<keyword evidence="2" id="KW-1133">Transmembrane helix</keyword>
<keyword evidence="2" id="KW-0472">Membrane</keyword>
<evidence type="ECO:0000256" key="1">
    <source>
        <dbReference type="SAM" id="MobiDB-lite"/>
    </source>
</evidence>
<evidence type="ECO:0000313" key="3">
    <source>
        <dbReference type="EMBL" id="LAB68596.1"/>
    </source>
</evidence>
<keyword evidence="2" id="KW-0812">Transmembrane</keyword>
<feature type="region of interest" description="Disordered" evidence="1">
    <location>
        <begin position="1"/>
        <end position="165"/>
    </location>
</feature>
<proteinExistence type="evidence at transcript level"/>
<name>A0A2P2I3Z1_9CRUS</name>
<reference evidence="3" key="1">
    <citation type="journal article" date="2018" name="Biosci. Biotechnol. Biochem.">
        <title>Polysaccharide hydrolase of the hadal zone amphipods Hirondellea gigas.</title>
        <authorList>
            <person name="Kobayashi H."/>
            <person name="Nagahama T."/>
            <person name="Arai W."/>
            <person name="Sasagawa Y."/>
            <person name="Umeda M."/>
            <person name="Hayashi T."/>
            <person name="Nikaido I."/>
            <person name="Watanabe H."/>
            <person name="Oguri K."/>
            <person name="Kitazato H."/>
            <person name="Fujioka K."/>
            <person name="Kido Y."/>
            <person name="Takami H."/>
        </authorList>
    </citation>
    <scope>NUCLEOTIDE SEQUENCE</scope>
    <source>
        <tissue evidence="3">Whole body</tissue>
    </source>
</reference>